<feature type="transmembrane region" description="Helical" evidence="5">
    <location>
        <begin position="37"/>
        <end position="63"/>
    </location>
</feature>
<dbReference type="GO" id="GO:0008168">
    <property type="term" value="F:methyltransferase activity"/>
    <property type="evidence" value="ECO:0007669"/>
    <property type="project" value="UniProtKB-KW"/>
</dbReference>
<feature type="transmembrane region" description="Helical" evidence="5">
    <location>
        <begin position="100"/>
        <end position="126"/>
    </location>
</feature>
<evidence type="ECO:0000256" key="4">
    <source>
        <dbReference type="ARBA" id="ARBA00023136"/>
    </source>
</evidence>
<comment type="caution">
    <text evidence="6">The sequence shown here is derived from an EMBL/GenBank/DDBJ whole genome shotgun (WGS) entry which is preliminary data.</text>
</comment>
<organism evidence="6 7">
    <name type="scientific">Paragemmobacter straminiformis</name>
    <dbReference type="NCBI Taxonomy" id="2045119"/>
    <lineage>
        <taxon>Bacteria</taxon>
        <taxon>Pseudomonadati</taxon>
        <taxon>Pseudomonadota</taxon>
        <taxon>Alphaproteobacteria</taxon>
        <taxon>Rhodobacterales</taxon>
        <taxon>Paracoccaceae</taxon>
        <taxon>Paragemmobacter</taxon>
    </lineage>
</organism>
<name>A0A842IAX7_9RHOB</name>
<dbReference type="GO" id="GO:0032259">
    <property type="term" value="P:methylation"/>
    <property type="evidence" value="ECO:0007669"/>
    <property type="project" value="UniProtKB-KW"/>
</dbReference>
<evidence type="ECO:0000313" key="7">
    <source>
        <dbReference type="Proteomes" id="UP000555411"/>
    </source>
</evidence>
<dbReference type="EMBL" id="JACLQD010000004">
    <property type="protein sequence ID" value="MBC2836746.1"/>
    <property type="molecule type" value="Genomic_DNA"/>
</dbReference>
<dbReference type="GO" id="GO:0012505">
    <property type="term" value="C:endomembrane system"/>
    <property type="evidence" value="ECO:0007669"/>
    <property type="project" value="UniProtKB-SubCell"/>
</dbReference>
<reference evidence="6 7" key="1">
    <citation type="journal article" date="2017" name="Int. J. Syst. Evol. Microbiol.">
        <title>Gemmobacter straminiformis sp. nov., isolated from an artificial fountain.</title>
        <authorList>
            <person name="Kang J.Y."/>
            <person name="Kim M.J."/>
            <person name="Chun J."/>
            <person name="Son K.P."/>
            <person name="Jahng K.Y."/>
        </authorList>
    </citation>
    <scope>NUCLEOTIDE SEQUENCE [LARGE SCALE GENOMIC DNA]</scope>
    <source>
        <strain evidence="6 7">CAM-8</strain>
    </source>
</reference>
<keyword evidence="3 5" id="KW-1133">Transmembrane helix</keyword>
<protein>
    <submittedName>
        <fullName evidence="6">Isoprenylcysteine carboxylmethyltransferase family protein</fullName>
    </submittedName>
</protein>
<comment type="subcellular location">
    <subcellularLocation>
        <location evidence="1">Endomembrane system</location>
        <topology evidence="1">Multi-pass membrane protein</topology>
    </subcellularLocation>
</comment>
<dbReference type="PANTHER" id="PTHR12714:SF9">
    <property type="entry name" value="PROTEIN-S-ISOPRENYLCYSTEINE O-METHYLTRANSFERASE"/>
    <property type="match status" value="1"/>
</dbReference>
<evidence type="ECO:0000313" key="6">
    <source>
        <dbReference type="EMBL" id="MBC2836746.1"/>
    </source>
</evidence>
<accession>A0A842IAX7</accession>
<evidence type="ECO:0000256" key="5">
    <source>
        <dbReference type="SAM" id="Phobius"/>
    </source>
</evidence>
<dbReference type="Gene3D" id="1.20.120.1630">
    <property type="match status" value="1"/>
</dbReference>
<evidence type="ECO:0000256" key="3">
    <source>
        <dbReference type="ARBA" id="ARBA00022989"/>
    </source>
</evidence>
<dbReference type="AlphaFoldDB" id="A0A842IAX7"/>
<keyword evidence="2 5" id="KW-0812">Transmembrane</keyword>
<dbReference type="PANTHER" id="PTHR12714">
    <property type="entry name" value="PROTEIN-S ISOPRENYLCYSTEINE O-METHYLTRANSFERASE"/>
    <property type="match status" value="1"/>
</dbReference>
<keyword evidence="6" id="KW-0808">Transferase</keyword>
<proteinExistence type="predicted"/>
<gene>
    <name evidence="6" type="ORF">H7F16_14600</name>
</gene>
<keyword evidence="7" id="KW-1185">Reference proteome</keyword>
<keyword evidence="6" id="KW-0489">Methyltransferase</keyword>
<dbReference type="Pfam" id="PF04191">
    <property type="entry name" value="PEMT"/>
    <property type="match status" value="1"/>
</dbReference>
<dbReference type="Proteomes" id="UP000555411">
    <property type="component" value="Unassembled WGS sequence"/>
</dbReference>
<keyword evidence="4 5" id="KW-0472">Membrane</keyword>
<evidence type="ECO:0000256" key="2">
    <source>
        <dbReference type="ARBA" id="ARBA00022692"/>
    </source>
</evidence>
<sequence>MRSAREGCRLPLTLDLPPLWLCLFLGVVWLMGQALALPLFGVTGTALAGGILALALGLMLLALREMMRARTTFIPHRAPAHLVQSGVFRLSRNPIYLGDALVLLAAILWLDVPLALPLLPLFMLVIRERFIRDEEARLRAAFGAEFDEWATRVRRWL</sequence>
<evidence type="ECO:0000256" key="1">
    <source>
        <dbReference type="ARBA" id="ARBA00004127"/>
    </source>
</evidence>
<dbReference type="InterPro" id="IPR007318">
    <property type="entry name" value="Phopholipid_MeTrfase"/>
</dbReference>
<feature type="transmembrane region" description="Helical" evidence="5">
    <location>
        <begin position="12"/>
        <end position="31"/>
    </location>
</feature>